<dbReference type="InterPro" id="IPR051912">
    <property type="entry name" value="Alkylbase_DNA_Glycosylase/TA"/>
</dbReference>
<keyword evidence="2" id="KW-0227">DNA damage</keyword>
<feature type="region of interest" description="Disordered" evidence="4">
    <location>
        <begin position="320"/>
        <end position="423"/>
    </location>
</feature>
<evidence type="ECO:0000313" key="7">
    <source>
        <dbReference type="Proteomes" id="UP001049176"/>
    </source>
</evidence>
<dbReference type="GO" id="GO:0008725">
    <property type="term" value="F:DNA-3-methyladenine glycosylase activity"/>
    <property type="evidence" value="ECO:0007669"/>
    <property type="project" value="TreeGrafter"/>
</dbReference>
<dbReference type="GO" id="GO:0043916">
    <property type="term" value="F:DNA-7-methylguanine glycosylase activity"/>
    <property type="evidence" value="ECO:0007669"/>
    <property type="project" value="TreeGrafter"/>
</dbReference>
<dbReference type="Gene3D" id="1.10.340.30">
    <property type="entry name" value="Hypothetical protein, domain 2"/>
    <property type="match status" value="1"/>
</dbReference>
<dbReference type="CDD" id="cd00056">
    <property type="entry name" value="ENDO3c"/>
    <property type="match status" value="1"/>
</dbReference>
<evidence type="ECO:0000259" key="5">
    <source>
        <dbReference type="SMART" id="SM00478"/>
    </source>
</evidence>
<dbReference type="EMBL" id="CM032181">
    <property type="protein sequence ID" value="KAG7098519.1"/>
    <property type="molecule type" value="Genomic_DNA"/>
</dbReference>
<protein>
    <recommendedName>
        <fullName evidence="5">HhH-GPD domain-containing protein</fullName>
    </recommendedName>
</protein>
<evidence type="ECO:0000256" key="4">
    <source>
        <dbReference type="SAM" id="MobiDB-lite"/>
    </source>
</evidence>
<dbReference type="GO" id="GO:0005634">
    <property type="term" value="C:nucleus"/>
    <property type="evidence" value="ECO:0007669"/>
    <property type="project" value="TreeGrafter"/>
</dbReference>
<dbReference type="OrthoDB" id="415889at2759"/>
<gene>
    <name evidence="6" type="ORF">E1B28_000462</name>
</gene>
<name>A0A9P8AED9_9AGAR</name>
<feature type="domain" description="HhH-GPD" evidence="5">
    <location>
        <begin position="171"/>
        <end position="352"/>
    </location>
</feature>
<dbReference type="InterPro" id="IPR003265">
    <property type="entry name" value="HhH-GPD_domain"/>
</dbReference>
<keyword evidence="7" id="KW-1185">Reference proteome</keyword>
<dbReference type="FunFam" id="1.10.340.30:FF:000004">
    <property type="entry name" value="DNA-3-methyladenine glycosylase II"/>
    <property type="match status" value="1"/>
</dbReference>
<dbReference type="GO" id="GO:0006285">
    <property type="term" value="P:base-excision repair, AP site formation"/>
    <property type="evidence" value="ECO:0007669"/>
    <property type="project" value="TreeGrafter"/>
</dbReference>
<dbReference type="InterPro" id="IPR011257">
    <property type="entry name" value="DNA_glycosylase"/>
</dbReference>
<accession>A0A9P8AED9</accession>
<evidence type="ECO:0000256" key="1">
    <source>
        <dbReference type="ARBA" id="ARBA00010817"/>
    </source>
</evidence>
<dbReference type="Pfam" id="PF00730">
    <property type="entry name" value="HhH-GPD"/>
    <property type="match status" value="1"/>
</dbReference>
<dbReference type="Proteomes" id="UP001049176">
    <property type="component" value="Chromosome 1"/>
</dbReference>
<organism evidence="6 7">
    <name type="scientific">Marasmius oreades</name>
    <name type="common">fairy-ring Marasmius</name>
    <dbReference type="NCBI Taxonomy" id="181124"/>
    <lineage>
        <taxon>Eukaryota</taxon>
        <taxon>Fungi</taxon>
        <taxon>Dikarya</taxon>
        <taxon>Basidiomycota</taxon>
        <taxon>Agaricomycotina</taxon>
        <taxon>Agaricomycetes</taxon>
        <taxon>Agaricomycetidae</taxon>
        <taxon>Agaricales</taxon>
        <taxon>Marasmiineae</taxon>
        <taxon>Marasmiaceae</taxon>
        <taxon>Marasmius</taxon>
    </lineage>
</organism>
<dbReference type="GeneID" id="66069538"/>
<evidence type="ECO:0000256" key="3">
    <source>
        <dbReference type="ARBA" id="ARBA00023204"/>
    </source>
</evidence>
<reference evidence="6" key="1">
    <citation type="journal article" date="2021" name="Genome Biol. Evol.">
        <title>The assembled and annotated genome of the fairy-ring fungus Marasmius oreades.</title>
        <authorList>
            <person name="Hiltunen M."/>
            <person name="Ament-Velasquez S.L."/>
            <person name="Johannesson H."/>
        </authorList>
    </citation>
    <scope>NUCLEOTIDE SEQUENCE</scope>
    <source>
        <strain evidence="6">03SP1</strain>
    </source>
</reference>
<dbReference type="AlphaFoldDB" id="A0A9P8AED9"/>
<dbReference type="GO" id="GO:0006307">
    <property type="term" value="P:DNA alkylation repair"/>
    <property type="evidence" value="ECO:0007669"/>
    <property type="project" value="TreeGrafter"/>
</dbReference>
<dbReference type="SMART" id="SM00478">
    <property type="entry name" value="ENDO3c"/>
    <property type="match status" value="1"/>
</dbReference>
<dbReference type="GO" id="GO:0032131">
    <property type="term" value="F:alkylated DNA binding"/>
    <property type="evidence" value="ECO:0007669"/>
    <property type="project" value="TreeGrafter"/>
</dbReference>
<sequence length="475" mass="52639">MIKFITVPSQLLPRYKYQLKGEIISPRMPTTRSAASITTAEIASEKKANTALSKRAKRKAAEVQDQDDEAEAVVKVNRSKSKKARVIKEVVKTTSVITSTSTVVQPLAALPDVEEPEALVPAKLSFSFEDAKAHLISADPRFKDVFERLECKPYEELEMVHPFRALTTSILGQQISWLAARSINHKFIRLFNPAIPENHADYADSKSPTSFFPTPRQVAELDLATLRTAGLSQRKAEYVHDLAMRFADGRLSTQKLLAADDEELAQILIEVRGIGRWTVDMFAIFSLRRPDILPVGDLGVQRGLVRWFLALHSPSYNFAISPHKESRKSKTEQKPKTQVPVPSSSNADTEAVPSDLSSLPPAPIPLVPATPVKKSKKKSKKKNEAESDEDPIPPPFTPSIKTALRRSAADSSPPPPLPEGLSASVLKTRLEGKKKIKGAFLTPNEMEELTESWKPYRSLGVYYMWALAEVDVGDD</sequence>
<dbReference type="RefSeq" id="XP_043014989.1">
    <property type="nucleotide sequence ID" value="XM_043146287.1"/>
</dbReference>
<evidence type="ECO:0000313" key="6">
    <source>
        <dbReference type="EMBL" id="KAG7098519.1"/>
    </source>
</evidence>
<keyword evidence="3" id="KW-0234">DNA repair</keyword>
<dbReference type="GO" id="GO:0032993">
    <property type="term" value="C:protein-DNA complex"/>
    <property type="evidence" value="ECO:0007669"/>
    <property type="project" value="TreeGrafter"/>
</dbReference>
<feature type="compositionally biased region" description="Basic and acidic residues" evidence="4">
    <location>
        <begin position="322"/>
        <end position="335"/>
    </location>
</feature>
<dbReference type="PANTHER" id="PTHR43003:SF5">
    <property type="entry name" value="DNA-3-METHYLADENINE GLYCOSYLASE"/>
    <property type="match status" value="1"/>
</dbReference>
<dbReference type="Gene3D" id="1.10.1670.40">
    <property type="match status" value="2"/>
</dbReference>
<proteinExistence type="inferred from homology"/>
<comment type="similarity">
    <text evidence="1">Belongs to the alkylbase DNA glycosidase AlkA family.</text>
</comment>
<comment type="caution">
    <text evidence="6">The sequence shown here is derived from an EMBL/GenBank/DDBJ whole genome shotgun (WGS) entry which is preliminary data.</text>
</comment>
<dbReference type="SUPFAM" id="SSF48150">
    <property type="entry name" value="DNA-glycosylase"/>
    <property type="match status" value="1"/>
</dbReference>
<dbReference type="PANTHER" id="PTHR43003">
    <property type="entry name" value="DNA-3-METHYLADENINE GLYCOSYLASE"/>
    <property type="match status" value="1"/>
</dbReference>
<evidence type="ECO:0000256" key="2">
    <source>
        <dbReference type="ARBA" id="ARBA00022763"/>
    </source>
</evidence>